<sequence>MTILRTQRLTLTPVSDTDFNDLTQMWSEEGVTRYISGQPMCAEDVWLRLLRDIGHWQILGYGNWVLRDHEGTLVGSVGLFDYRRDLTPPFTAPEIGWAMTSPFHGKGLGREAVTAVLDYADTVLGFERTVCMISDPNTQSIKLAETVGFRHYGQGLHKGSTLGLYERHRPTTKSTG</sequence>
<dbReference type="Gene3D" id="3.40.630.30">
    <property type="match status" value="1"/>
</dbReference>
<organism evidence="2 3">
    <name type="scientific">Brevundimonas terrae</name>
    <dbReference type="NCBI Taxonomy" id="363631"/>
    <lineage>
        <taxon>Bacteria</taxon>
        <taxon>Pseudomonadati</taxon>
        <taxon>Pseudomonadota</taxon>
        <taxon>Alphaproteobacteria</taxon>
        <taxon>Caulobacterales</taxon>
        <taxon>Caulobacteraceae</taxon>
        <taxon>Brevundimonas</taxon>
    </lineage>
</organism>
<dbReference type="PANTHER" id="PTHR43792">
    <property type="entry name" value="GNAT FAMILY, PUTATIVE (AFU_ORTHOLOGUE AFUA_3G00765)-RELATED-RELATED"/>
    <property type="match status" value="1"/>
</dbReference>
<name>A0ABP3HSK3_9CAUL</name>
<dbReference type="InterPro" id="IPR000182">
    <property type="entry name" value="GNAT_dom"/>
</dbReference>
<dbReference type="PANTHER" id="PTHR43792:SF1">
    <property type="entry name" value="N-ACETYLTRANSFERASE DOMAIN-CONTAINING PROTEIN"/>
    <property type="match status" value="1"/>
</dbReference>
<evidence type="ECO:0000313" key="2">
    <source>
        <dbReference type="EMBL" id="GAA0379064.1"/>
    </source>
</evidence>
<feature type="domain" description="N-acetyltransferase" evidence="1">
    <location>
        <begin position="9"/>
        <end position="171"/>
    </location>
</feature>
<dbReference type="RefSeq" id="WP_167178583.1">
    <property type="nucleotide sequence ID" value="NZ_BAAAEJ010000002.1"/>
</dbReference>
<dbReference type="Pfam" id="PF13302">
    <property type="entry name" value="Acetyltransf_3"/>
    <property type="match status" value="1"/>
</dbReference>
<comment type="caution">
    <text evidence="2">The sequence shown here is derived from an EMBL/GenBank/DDBJ whole genome shotgun (WGS) entry which is preliminary data.</text>
</comment>
<dbReference type="SUPFAM" id="SSF55729">
    <property type="entry name" value="Acyl-CoA N-acyltransferases (Nat)"/>
    <property type="match status" value="1"/>
</dbReference>
<dbReference type="PROSITE" id="PS51186">
    <property type="entry name" value="GNAT"/>
    <property type="match status" value="1"/>
</dbReference>
<proteinExistence type="predicted"/>
<gene>
    <name evidence="2" type="ORF">GCM10009093_02670</name>
</gene>
<reference evidence="3" key="1">
    <citation type="journal article" date="2019" name="Int. J. Syst. Evol. Microbiol.">
        <title>The Global Catalogue of Microorganisms (GCM) 10K type strain sequencing project: providing services to taxonomists for standard genome sequencing and annotation.</title>
        <authorList>
            <consortium name="The Broad Institute Genomics Platform"/>
            <consortium name="The Broad Institute Genome Sequencing Center for Infectious Disease"/>
            <person name="Wu L."/>
            <person name="Ma J."/>
        </authorList>
    </citation>
    <scope>NUCLEOTIDE SEQUENCE [LARGE SCALE GENOMIC DNA]</scope>
    <source>
        <strain evidence="3">JCM 13476</strain>
    </source>
</reference>
<protein>
    <submittedName>
        <fullName evidence="2">GNAT family N-acetyltransferase</fullName>
    </submittedName>
</protein>
<dbReference type="InterPro" id="IPR016181">
    <property type="entry name" value="Acyl_CoA_acyltransferase"/>
</dbReference>
<evidence type="ECO:0000259" key="1">
    <source>
        <dbReference type="PROSITE" id="PS51186"/>
    </source>
</evidence>
<dbReference type="InterPro" id="IPR051531">
    <property type="entry name" value="N-acetyltransferase"/>
</dbReference>
<dbReference type="EMBL" id="BAAAEJ010000002">
    <property type="protein sequence ID" value="GAA0379064.1"/>
    <property type="molecule type" value="Genomic_DNA"/>
</dbReference>
<accession>A0ABP3HSK3</accession>
<dbReference type="Proteomes" id="UP001500791">
    <property type="component" value="Unassembled WGS sequence"/>
</dbReference>
<evidence type="ECO:0000313" key="3">
    <source>
        <dbReference type="Proteomes" id="UP001500791"/>
    </source>
</evidence>
<keyword evidence="3" id="KW-1185">Reference proteome</keyword>